<dbReference type="InterPro" id="IPR001790">
    <property type="entry name" value="Ribosomal_uL10"/>
</dbReference>
<dbReference type="GO" id="GO:0003735">
    <property type="term" value="F:structural constituent of ribosome"/>
    <property type="evidence" value="ECO:0007669"/>
    <property type="project" value="TreeGrafter"/>
</dbReference>
<accession>C0NC90</accession>
<sequence>MGGRSANKAAYFDKLKALLDEYRSVLIVTVDNVSSQQMHEIRLSLRGEAVVLMGKNTMVRRAIKGFVADNPEYERLLPHVRGNIGFIFTNADLKDVRQKVLSNRIAAPARAGASLL</sequence>
<dbReference type="HOGENOM" id="CLU_053173_2_1_1"/>
<keyword evidence="5" id="KW-1185">Reference proteome</keyword>
<keyword evidence="3" id="KW-0687">Ribonucleoprotein</keyword>
<evidence type="ECO:0000256" key="1">
    <source>
        <dbReference type="ARBA" id="ARBA00008889"/>
    </source>
</evidence>
<protein>
    <submittedName>
        <fullName evidence="4">60S acidic ribosomal protein P0</fullName>
    </submittedName>
</protein>
<keyword evidence="2 4" id="KW-0689">Ribosomal protein</keyword>
<dbReference type="RefSeq" id="XP_045291761.1">
    <property type="nucleotide sequence ID" value="XM_045427786.1"/>
</dbReference>
<dbReference type="InParanoid" id="C0NC90"/>
<organism evidence="4 5">
    <name type="scientific">Ajellomyces capsulatus (strain G186AR / H82 / ATCC MYA-2454 / RMSCC 2432)</name>
    <name type="common">Darling's disease fungus</name>
    <name type="synonym">Histoplasma capsulatum</name>
    <dbReference type="NCBI Taxonomy" id="447093"/>
    <lineage>
        <taxon>Eukaryota</taxon>
        <taxon>Fungi</taxon>
        <taxon>Dikarya</taxon>
        <taxon>Ascomycota</taxon>
        <taxon>Pezizomycotina</taxon>
        <taxon>Eurotiomycetes</taxon>
        <taxon>Eurotiomycetidae</taxon>
        <taxon>Onygenales</taxon>
        <taxon>Ajellomycetaceae</taxon>
        <taxon>Histoplasma</taxon>
    </lineage>
</organism>
<dbReference type="GO" id="GO:0000027">
    <property type="term" value="P:ribosomal large subunit assembly"/>
    <property type="evidence" value="ECO:0007669"/>
    <property type="project" value="TreeGrafter"/>
</dbReference>
<dbReference type="STRING" id="447093.C0NC90"/>
<dbReference type="SUPFAM" id="SSF160369">
    <property type="entry name" value="Ribosomal protein L10-like"/>
    <property type="match status" value="1"/>
</dbReference>
<proteinExistence type="inferred from homology"/>
<dbReference type="Proteomes" id="UP000001631">
    <property type="component" value="Unassembled WGS sequence"/>
</dbReference>
<dbReference type="InterPro" id="IPR043141">
    <property type="entry name" value="Ribosomal_uL10-like_sf"/>
</dbReference>
<dbReference type="EMBL" id="GG663363">
    <property type="protein sequence ID" value="EEH11281.1"/>
    <property type="molecule type" value="Genomic_DNA"/>
</dbReference>
<evidence type="ECO:0000313" key="4">
    <source>
        <dbReference type="EMBL" id="EEH11281.1"/>
    </source>
</evidence>
<dbReference type="PANTHER" id="PTHR45699:SF3">
    <property type="entry name" value="LARGE RIBOSOMAL SUBUNIT PROTEIN UL10"/>
    <property type="match status" value="1"/>
</dbReference>
<evidence type="ECO:0000313" key="5">
    <source>
        <dbReference type="Proteomes" id="UP000001631"/>
    </source>
</evidence>
<dbReference type="PANTHER" id="PTHR45699">
    <property type="entry name" value="60S ACIDIC RIBOSOMAL PROTEIN P0"/>
    <property type="match status" value="1"/>
</dbReference>
<comment type="similarity">
    <text evidence="1">Belongs to the universal ribosomal protein uL10 family.</text>
</comment>
<dbReference type="Gene3D" id="3.30.70.1730">
    <property type="match status" value="1"/>
</dbReference>
<reference evidence="4" key="1">
    <citation type="submission" date="2009-02" db="EMBL/GenBank/DDBJ databases">
        <title>The Genome Sequence of Ajellomyces capsulatus strain G186AR.</title>
        <authorList>
            <consortium name="The Broad Institute Genome Sequencing Platform"/>
            <person name="Champion M."/>
            <person name="Cuomo C."/>
            <person name="Ma L.-J."/>
            <person name="Henn M.R."/>
            <person name="Sil A."/>
            <person name="Goldman B."/>
            <person name="Young S.K."/>
            <person name="Kodira C.D."/>
            <person name="Zeng Q."/>
            <person name="Koehrsen M."/>
            <person name="Alvarado L."/>
            <person name="Berlin A."/>
            <person name="Borenstein D."/>
            <person name="Chen Z."/>
            <person name="Engels R."/>
            <person name="Freedman E."/>
            <person name="Gellesch M."/>
            <person name="Goldberg J."/>
            <person name="Griggs A."/>
            <person name="Gujja S."/>
            <person name="Heiman D."/>
            <person name="Hepburn T."/>
            <person name="Howarth C."/>
            <person name="Jen D."/>
            <person name="Larson L."/>
            <person name="Lewis B."/>
            <person name="Mehta T."/>
            <person name="Park D."/>
            <person name="Pearson M."/>
            <person name="Roberts A."/>
            <person name="Saif S."/>
            <person name="Shea T."/>
            <person name="Shenoy N."/>
            <person name="Sisk P."/>
            <person name="Stolte C."/>
            <person name="Sykes S."/>
            <person name="Walk T."/>
            <person name="White J."/>
            <person name="Yandava C."/>
            <person name="Klein B."/>
            <person name="McEwen J.G."/>
            <person name="Puccia R."/>
            <person name="Goldman G.H."/>
            <person name="Felipe M.S."/>
            <person name="Nino-Vega G."/>
            <person name="San-Blas G."/>
            <person name="Taylor J."/>
            <person name="Mendoza L."/>
            <person name="Galagan J."/>
            <person name="Nusbaum C."/>
            <person name="Birren B."/>
        </authorList>
    </citation>
    <scope>NUCLEOTIDE SEQUENCE</scope>
    <source>
        <strain evidence="4">G186AR</strain>
    </source>
</reference>
<evidence type="ECO:0000256" key="3">
    <source>
        <dbReference type="ARBA" id="ARBA00023274"/>
    </source>
</evidence>
<dbReference type="GO" id="GO:0002181">
    <property type="term" value="P:cytoplasmic translation"/>
    <property type="evidence" value="ECO:0007669"/>
    <property type="project" value="TreeGrafter"/>
</dbReference>
<dbReference type="GO" id="GO:0022625">
    <property type="term" value="C:cytosolic large ribosomal subunit"/>
    <property type="evidence" value="ECO:0007669"/>
    <property type="project" value="TreeGrafter"/>
</dbReference>
<gene>
    <name evidence="4" type="ORF">HCBG_00736</name>
</gene>
<name>C0NC90_AJECG</name>
<dbReference type="AlphaFoldDB" id="C0NC90"/>
<dbReference type="FunFam" id="3.30.70.1730:FF:000002">
    <property type="entry name" value="60S acidic ribosomal protein P0"/>
    <property type="match status" value="1"/>
</dbReference>
<dbReference type="GO" id="GO:0070180">
    <property type="term" value="F:large ribosomal subunit rRNA binding"/>
    <property type="evidence" value="ECO:0007669"/>
    <property type="project" value="TreeGrafter"/>
</dbReference>
<dbReference type="GeneID" id="69033753"/>
<evidence type="ECO:0000256" key="2">
    <source>
        <dbReference type="ARBA" id="ARBA00022980"/>
    </source>
</evidence>
<dbReference type="InterPro" id="IPR050323">
    <property type="entry name" value="Ribosomal_protein_uL10"/>
</dbReference>
<dbReference type="Pfam" id="PF00466">
    <property type="entry name" value="Ribosomal_L10"/>
    <property type="match status" value="1"/>
</dbReference>